<proteinExistence type="predicted"/>
<dbReference type="Pfam" id="PF18694">
    <property type="entry name" value="TDP-43_N"/>
    <property type="match status" value="1"/>
</dbReference>
<keyword evidence="4" id="KW-0805">Transcription regulation</keyword>
<evidence type="ECO:0000256" key="9">
    <source>
        <dbReference type="SAM" id="MobiDB-lite"/>
    </source>
</evidence>
<keyword evidence="3" id="KW-0677">Repeat</keyword>
<evidence type="ECO:0000313" key="11">
    <source>
        <dbReference type="EMBL" id="CBY22856.1"/>
    </source>
</evidence>
<feature type="domain" description="RRM" evidence="10">
    <location>
        <begin position="209"/>
        <end position="288"/>
    </location>
</feature>
<keyword evidence="7" id="KW-0539">Nucleus</keyword>
<dbReference type="GO" id="GO:0006397">
    <property type="term" value="P:mRNA processing"/>
    <property type="evidence" value="ECO:0007669"/>
    <property type="project" value="UniProtKB-KW"/>
</dbReference>
<comment type="subcellular location">
    <subcellularLocation>
        <location evidence="1">Nucleus</location>
    </subcellularLocation>
</comment>
<feature type="compositionally biased region" description="Polar residues" evidence="9">
    <location>
        <begin position="431"/>
        <end position="442"/>
    </location>
</feature>
<dbReference type="InterPro" id="IPR012677">
    <property type="entry name" value="Nucleotide-bd_a/b_plait_sf"/>
</dbReference>
<keyword evidence="12" id="KW-1185">Reference proteome</keyword>
<name>E4WYU1_OIKDI</name>
<accession>E4WYU1</accession>
<dbReference type="Gene3D" id="3.30.70.330">
    <property type="match status" value="2"/>
</dbReference>
<dbReference type="AlphaFoldDB" id="E4WYU1"/>
<evidence type="ECO:0000256" key="2">
    <source>
        <dbReference type="ARBA" id="ARBA00022664"/>
    </source>
</evidence>
<organism evidence="11">
    <name type="scientific">Oikopleura dioica</name>
    <name type="common">Tunicate</name>
    <dbReference type="NCBI Taxonomy" id="34765"/>
    <lineage>
        <taxon>Eukaryota</taxon>
        <taxon>Metazoa</taxon>
        <taxon>Chordata</taxon>
        <taxon>Tunicata</taxon>
        <taxon>Appendicularia</taxon>
        <taxon>Copelata</taxon>
        <taxon>Oikopleuridae</taxon>
        <taxon>Oikopleura</taxon>
    </lineage>
</organism>
<dbReference type="FunCoup" id="E4WYU1">
    <property type="interactions" value="775"/>
</dbReference>
<evidence type="ECO:0000256" key="8">
    <source>
        <dbReference type="PROSITE-ProRule" id="PRU00176"/>
    </source>
</evidence>
<dbReference type="OrthoDB" id="2020831at2759"/>
<dbReference type="InterPro" id="IPR035979">
    <property type="entry name" value="RBD_domain_sf"/>
</dbReference>
<dbReference type="EMBL" id="FN653019">
    <property type="protein sequence ID" value="CBY22856.1"/>
    <property type="molecule type" value="Genomic_DNA"/>
</dbReference>
<feature type="region of interest" description="Disordered" evidence="9">
    <location>
        <begin position="337"/>
        <end position="442"/>
    </location>
</feature>
<evidence type="ECO:0000256" key="5">
    <source>
        <dbReference type="ARBA" id="ARBA00023163"/>
    </source>
</evidence>
<dbReference type="CDD" id="cd19609">
    <property type="entry name" value="NTD_TDP-43"/>
    <property type="match status" value="1"/>
</dbReference>
<feature type="domain" description="RRM" evidence="10">
    <location>
        <begin position="124"/>
        <end position="201"/>
    </location>
</feature>
<evidence type="ECO:0000259" key="10">
    <source>
        <dbReference type="PROSITE" id="PS50102"/>
    </source>
</evidence>
<dbReference type="PANTHER" id="PTHR48033:SF9">
    <property type="entry name" value="TAR DNA-BINDING PROTEIN 43"/>
    <property type="match status" value="1"/>
</dbReference>
<dbReference type="InterPro" id="IPR000504">
    <property type="entry name" value="RRM_dom"/>
</dbReference>
<dbReference type="InterPro" id="IPR041105">
    <property type="entry name" value="TDP-43_N"/>
</dbReference>
<dbReference type="InParanoid" id="E4WYU1"/>
<keyword evidence="5" id="KW-0804">Transcription</keyword>
<feature type="compositionally biased region" description="Polar residues" evidence="9">
    <location>
        <begin position="414"/>
        <end position="423"/>
    </location>
</feature>
<evidence type="ECO:0000256" key="3">
    <source>
        <dbReference type="ARBA" id="ARBA00022737"/>
    </source>
</evidence>
<dbReference type="GO" id="GO:0003723">
    <property type="term" value="F:RNA binding"/>
    <property type="evidence" value="ECO:0007669"/>
    <property type="project" value="UniProtKB-UniRule"/>
</dbReference>
<feature type="region of interest" description="Disordered" evidence="9">
    <location>
        <begin position="276"/>
        <end position="318"/>
    </location>
</feature>
<dbReference type="Pfam" id="PF00076">
    <property type="entry name" value="RRM_1"/>
    <property type="match status" value="2"/>
</dbReference>
<dbReference type="GO" id="GO:0005654">
    <property type="term" value="C:nucleoplasm"/>
    <property type="evidence" value="ECO:0007669"/>
    <property type="project" value="TreeGrafter"/>
</dbReference>
<evidence type="ECO:0000256" key="6">
    <source>
        <dbReference type="ARBA" id="ARBA00023187"/>
    </source>
</evidence>
<evidence type="ECO:0000313" key="12">
    <source>
        <dbReference type="Proteomes" id="UP000001307"/>
    </source>
</evidence>
<gene>
    <name evidence="11" type="ORF">GSOID_T00013632001</name>
</gene>
<feature type="region of interest" description="Disordered" evidence="9">
    <location>
        <begin position="101"/>
        <end position="121"/>
    </location>
</feature>
<keyword evidence="8" id="KW-0694">RNA-binding</keyword>
<keyword evidence="6" id="KW-0508">mRNA splicing</keyword>
<dbReference type="GO" id="GO:0000785">
    <property type="term" value="C:chromatin"/>
    <property type="evidence" value="ECO:0007669"/>
    <property type="project" value="TreeGrafter"/>
</dbReference>
<evidence type="ECO:0000256" key="4">
    <source>
        <dbReference type="ARBA" id="ARBA00023015"/>
    </source>
</evidence>
<feature type="compositionally biased region" description="Low complexity" evidence="9">
    <location>
        <begin position="370"/>
        <end position="382"/>
    </location>
</feature>
<protein>
    <recommendedName>
        <fullName evidence="10">RRM domain-containing protein</fullName>
    </recommendedName>
</protein>
<evidence type="ECO:0000256" key="1">
    <source>
        <dbReference type="ARBA" id="ARBA00004123"/>
    </source>
</evidence>
<dbReference type="PANTHER" id="PTHR48033">
    <property type="entry name" value="RNA-BINDING (RRM/RBD/RNP MOTIFS) FAMILY PROTEIN"/>
    <property type="match status" value="1"/>
</dbReference>
<dbReference type="GO" id="GO:0010468">
    <property type="term" value="P:regulation of gene expression"/>
    <property type="evidence" value="ECO:0007669"/>
    <property type="project" value="TreeGrafter"/>
</dbReference>
<dbReference type="SMART" id="SM00360">
    <property type="entry name" value="RRM"/>
    <property type="match status" value="2"/>
</dbReference>
<dbReference type="GO" id="GO:0008380">
    <property type="term" value="P:RNA splicing"/>
    <property type="evidence" value="ECO:0007669"/>
    <property type="project" value="UniProtKB-KW"/>
</dbReference>
<feature type="compositionally biased region" description="Polar residues" evidence="9">
    <location>
        <begin position="303"/>
        <end position="317"/>
    </location>
</feature>
<feature type="compositionally biased region" description="Low complexity" evidence="9">
    <location>
        <begin position="290"/>
        <end position="302"/>
    </location>
</feature>
<sequence length="442" mass="49887">MMKESSENQPSLMILSQGYIVVKEEFEDEPLELELEEDGNLRMSTLISQFSGACGLRFRNVATGAMRGVRLHNDLFLPPNGAEGWPTDVVFSVVYSKKPDKSAKKAENGQPQVSVPRRNGNKPSDLAVLSIPWQTTAEDLKMYFSRFGKVVFSDIKVDAETGKSRGFGFIRFEHYESQLAAMECPIHELDGRQIVLRLTKKGETGNQLRKVFVGRLTTDLNRHDLQEYFSQFGQITEITIPQPFRSFAFITFADSNDAIAILDQDHLIKGTSVVTRSADPIQDDRNRRTNQNANGNGLQNQARFQNSRTFSNNSAETSVDPMLMKQVQQALNQVIQPSSAQDEVQPRVRFSEQPPSTRQVQDDPFSGVYRTRPSSNSPTNSSFQIDSGLISRSLQQQMQPPIPRGRPTRLQRASPPSWNNRNPWDNAPDPQRQNYFSPGSWL</sequence>
<evidence type="ECO:0000256" key="7">
    <source>
        <dbReference type="ARBA" id="ARBA00023242"/>
    </source>
</evidence>
<dbReference type="SUPFAM" id="SSF54928">
    <property type="entry name" value="RNA-binding domain, RBD"/>
    <property type="match status" value="2"/>
</dbReference>
<keyword evidence="2" id="KW-0507">mRNA processing</keyword>
<dbReference type="Proteomes" id="UP000001307">
    <property type="component" value="Unassembled WGS sequence"/>
</dbReference>
<reference evidence="11" key="1">
    <citation type="journal article" date="2010" name="Science">
        <title>Plasticity of animal genome architecture unmasked by rapid evolution of a pelagic tunicate.</title>
        <authorList>
            <person name="Denoeud F."/>
            <person name="Henriet S."/>
            <person name="Mungpakdee S."/>
            <person name="Aury J.M."/>
            <person name="Da Silva C."/>
            <person name="Brinkmann H."/>
            <person name="Mikhaleva J."/>
            <person name="Olsen L.C."/>
            <person name="Jubin C."/>
            <person name="Canestro C."/>
            <person name="Bouquet J.M."/>
            <person name="Danks G."/>
            <person name="Poulain J."/>
            <person name="Campsteijn C."/>
            <person name="Adamski M."/>
            <person name="Cross I."/>
            <person name="Yadetie F."/>
            <person name="Muffato M."/>
            <person name="Louis A."/>
            <person name="Butcher S."/>
            <person name="Tsagkogeorga G."/>
            <person name="Konrad A."/>
            <person name="Singh S."/>
            <person name="Jensen M.F."/>
            <person name="Cong E.H."/>
            <person name="Eikeseth-Otteraa H."/>
            <person name="Noel B."/>
            <person name="Anthouard V."/>
            <person name="Porcel B.M."/>
            <person name="Kachouri-Lafond R."/>
            <person name="Nishino A."/>
            <person name="Ugolini M."/>
            <person name="Chourrout P."/>
            <person name="Nishida H."/>
            <person name="Aasland R."/>
            <person name="Huzurbazar S."/>
            <person name="Westhof E."/>
            <person name="Delsuc F."/>
            <person name="Lehrach H."/>
            <person name="Reinhardt R."/>
            <person name="Weissenbach J."/>
            <person name="Roy S.W."/>
            <person name="Artiguenave F."/>
            <person name="Postlethwait J.H."/>
            <person name="Manak J.R."/>
            <person name="Thompson E.M."/>
            <person name="Jaillon O."/>
            <person name="Du Pasquier L."/>
            <person name="Boudinot P."/>
            <person name="Liberles D.A."/>
            <person name="Volff J.N."/>
            <person name="Philippe H."/>
            <person name="Lenhard B."/>
            <person name="Roest Crollius H."/>
            <person name="Wincker P."/>
            <person name="Chourrout D."/>
        </authorList>
    </citation>
    <scope>NUCLEOTIDE SEQUENCE [LARGE SCALE GENOMIC DNA]</scope>
</reference>
<dbReference type="PROSITE" id="PS50102">
    <property type="entry name" value="RRM"/>
    <property type="match status" value="2"/>
</dbReference>
<feature type="compositionally biased region" description="Polar residues" evidence="9">
    <location>
        <begin position="390"/>
        <end position="399"/>
    </location>
</feature>